<evidence type="ECO:0000313" key="2">
    <source>
        <dbReference type="EMBL" id="TWE20653.1"/>
    </source>
</evidence>
<name>A0A561EYH3_9ACTN</name>
<evidence type="ECO:0000256" key="1">
    <source>
        <dbReference type="SAM" id="MobiDB-lite"/>
    </source>
</evidence>
<gene>
    <name evidence="2" type="ORF">FB465_5808</name>
</gene>
<comment type="caution">
    <text evidence="2">The sequence shown here is derived from an EMBL/GenBank/DDBJ whole genome shotgun (WGS) entry which is preliminary data.</text>
</comment>
<feature type="region of interest" description="Disordered" evidence="1">
    <location>
        <begin position="128"/>
        <end position="193"/>
    </location>
</feature>
<evidence type="ECO:0000313" key="3">
    <source>
        <dbReference type="Proteomes" id="UP000318416"/>
    </source>
</evidence>
<keyword evidence="3" id="KW-1185">Reference proteome</keyword>
<dbReference type="AlphaFoldDB" id="A0A561EYH3"/>
<dbReference type="EMBL" id="VIVR01000001">
    <property type="protein sequence ID" value="TWE20653.1"/>
    <property type="molecule type" value="Genomic_DNA"/>
</dbReference>
<accession>A0A561EYH3</accession>
<sequence>MAADSENMGESRMGGDRFGVSLAELARIQKDWQSINERMTEMTKKVGRIKEAVAKAAATDLMASQLAGVVGFGVVAVQVARDVEDILKRTEHLQQTKERLTKEIGEDAQKIKQVIKEYQEIERRIQEELHKKEKQHQPPKSPGGGDRTGIDSTGPGHHKDHGGGGHHQPPKSPNEHGGDGGGDGHHSAPSSEGKISISQVNYGGAGSWKSGKEACTDYINKVLDMKGITDPKARANWMRGMLTIAERESSFNSSRWLVNKNDSNAWGPVQSDGAPLHSSRGPWQCIPDTFASYHEKGTSTDIYDPVASCAASMNYLMGHYHVSPDGSNLAAKVPQANPASGPHGY</sequence>
<dbReference type="InterPro" id="IPR023346">
    <property type="entry name" value="Lysozyme-like_dom_sf"/>
</dbReference>
<dbReference type="SUPFAM" id="SSF53955">
    <property type="entry name" value="Lysozyme-like"/>
    <property type="match status" value="1"/>
</dbReference>
<dbReference type="Proteomes" id="UP000318416">
    <property type="component" value="Unassembled WGS sequence"/>
</dbReference>
<reference evidence="2 3" key="1">
    <citation type="submission" date="2019-06" db="EMBL/GenBank/DDBJ databases">
        <title>Sequencing the genomes of 1000 actinobacteria strains.</title>
        <authorList>
            <person name="Klenk H.-P."/>
        </authorList>
    </citation>
    <scope>NUCLEOTIDE SEQUENCE [LARGE SCALE GENOMIC DNA]</scope>
    <source>
        <strain evidence="2 3">DSM 41649</strain>
    </source>
</reference>
<organism evidence="2 3">
    <name type="scientific">Kitasatospora atroaurantiaca</name>
    <dbReference type="NCBI Taxonomy" id="285545"/>
    <lineage>
        <taxon>Bacteria</taxon>
        <taxon>Bacillati</taxon>
        <taxon>Actinomycetota</taxon>
        <taxon>Actinomycetes</taxon>
        <taxon>Kitasatosporales</taxon>
        <taxon>Streptomycetaceae</taxon>
        <taxon>Kitasatospora</taxon>
    </lineage>
</organism>
<protein>
    <submittedName>
        <fullName evidence="2">Transglycosylase-like protein with SLT domain</fullName>
    </submittedName>
</protein>
<feature type="compositionally biased region" description="Basic and acidic residues" evidence="1">
    <location>
        <begin position="173"/>
        <end position="186"/>
    </location>
</feature>
<proteinExistence type="predicted"/>